<evidence type="ECO:0000259" key="1">
    <source>
        <dbReference type="Pfam" id="PF03364"/>
    </source>
</evidence>
<dbReference type="Proteomes" id="UP001596160">
    <property type="component" value="Unassembled WGS sequence"/>
</dbReference>
<protein>
    <submittedName>
        <fullName evidence="2">Aromatase/cyclase</fullName>
    </submittedName>
</protein>
<evidence type="ECO:0000313" key="3">
    <source>
        <dbReference type="Proteomes" id="UP001596160"/>
    </source>
</evidence>
<dbReference type="CDD" id="cd08861">
    <property type="entry name" value="OtcD1_ARO-CYC_like"/>
    <property type="match status" value="2"/>
</dbReference>
<dbReference type="Gene3D" id="3.30.530.20">
    <property type="match status" value="2"/>
</dbReference>
<comment type="caution">
    <text evidence="2">The sequence shown here is derived from an EMBL/GenBank/DDBJ whole genome shotgun (WGS) entry which is preliminary data.</text>
</comment>
<dbReference type="Pfam" id="PF10604">
    <property type="entry name" value="Polyketide_cyc2"/>
    <property type="match status" value="1"/>
</dbReference>
<accession>A0ABW0AQL4</accession>
<proteinExistence type="predicted"/>
<reference evidence="3" key="1">
    <citation type="journal article" date="2019" name="Int. J. Syst. Evol. Microbiol.">
        <title>The Global Catalogue of Microorganisms (GCM) 10K type strain sequencing project: providing services to taxonomists for standard genome sequencing and annotation.</title>
        <authorList>
            <consortium name="The Broad Institute Genomics Platform"/>
            <consortium name="The Broad Institute Genome Sequencing Center for Infectious Disease"/>
            <person name="Wu L."/>
            <person name="Ma J."/>
        </authorList>
    </citation>
    <scope>NUCLEOTIDE SEQUENCE [LARGE SCALE GENOMIC DNA]</scope>
    <source>
        <strain evidence="3">PCU 266</strain>
    </source>
</reference>
<dbReference type="Pfam" id="PF03364">
    <property type="entry name" value="Polyketide_cyc"/>
    <property type="match status" value="1"/>
</dbReference>
<evidence type="ECO:0000313" key="2">
    <source>
        <dbReference type="EMBL" id="MFC5155371.1"/>
    </source>
</evidence>
<name>A0ABW0AQL4_9ACTN</name>
<organism evidence="2 3">
    <name type="scientific">Streptomyces amakusaensis</name>
    <dbReference type="NCBI Taxonomy" id="67271"/>
    <lineage>
        <taxon>Bacteria</taxon>
        <taxon>Bacillati</taxon>
        <taxon>Actinomycetota</taxon>
        <taxon>Actinomycetes</taxon>
        <taxon>Kitasatosporales</taxon>
        <taxon>Streptomycetaceae</taxon>
        <taxon>Streptomyces</taxon>
    </lineage>
</organism>
<dbReference type="RefSeq" id="WP_344482963.1">
    <property type="nucleotide sequence ID" value="NZ_BAAASB010000019.1"/>
</dbReference>
<feature type="domain" description="Coenzyme Q-binding protein COQ10 START" evidence="1">
    <location>
        <begin position="167"/>
        <end position="267"/>
    </location>
</feature>
<gene>
    <name evidence="2" type="ORF">ACFPRH_26920</name>
</gene>
<dbReference type="InterPro" id="IPR019587">
    <property type="entry name" value="Polyketide_cyclase/dehydratase"/>
</dbReference>
<keyword evidence="3" id="KW-1185">Reference proteome</keyword>
<dbReference type="InterPro" id="IPR005031">
    <property type="entry name" value="COQ10_START"/>
</dbReference>
<sequence length="317" mass="35154">MSAGRVHRTEHSIDVAAPAGVVYGIVADAVGWPLYFPPSVHVERVESAGREERLRIWAMANGQVKSWSSHRVLDQERRRVEFRQERSAAPVKSMGGTWSVEPLGAEKSKLVLLHDFTVEGDSASDVAWVERATDTNSSAELENLKKLAERWTRLDDLTLSFKDSVHVAGPADAVYDFLHRVGDWPDLVPHVSRVKVVEEEGVQVMSMDTRTTDGATHTTESVRVCFPRTGRIVYKQTVTPALMSAHTGEWQIVPDTSGVTVTSHHSVILREENIKQVLGEGADIAEARRYVREALGRNSTMTLNLAKSHAQRSTSEV</sequence>
<dbReference type="SUPFAM" id="SSF55961">
    <property type="entry name" value="Bet v1-like"/>
    <property type="match status" value="2"/>
</dbReference>
<dbReference type="InterPro" id="IPR023393">
    <property type="entry name" value="START-like_dom_sf"/>
</dbReference>
<dbReference type="EMBL" id="JBHSKP010000022">
    <property type="protein sequence ID" value="MFC5155371.1"/>
    <property type="molecule type" value="Genomic_DNA"/>
</dbReference>